<evidence type="ECO:0000313" key="3">
    <source>
        <dbReference type="Proteomes" id="UP000002297"/>
    </source>
</evidence>
<dbReference type="PROSITE" id="PS51724">
    <property type="entry name" value="SPOR"/>
    <property type="match status" value="1"/>
</dbReference>
<organism evidence="2 3">
    <name type="scientific">Croceibacter atlanticus (strain ATCC BAA-628 / JCM 21780 / CIP 108009 / IAM 15332 / KCTC 12090 / HTCC2559)</name>
    <dbReference type="NCBI Taxonomy" id="216432"/>
    <lineage>
        <taxon>Bacteria</taxon>
        <taxon>Pseudomonadati</taxon>
        <taxon>Bacteroidota</taxon>
        <taxon>Flavobacteriia</taxon>
        <taxon>Flavobacteriales</taxon>
        <taxon>Flavobacteriaceae</taxon>
        <taxon>Croceibacter</taxon>
    </lineage>
</organism>
<dbReference type="InterPro" id="IPR040495">
    <property type="entry name" value="HU-CCDC81_bac_1"/>
</dbReference>
<gene>
    <name evidence="2" type="ordered locus">CA2559_03520</name>
</gene>
<dbReference type="InterPro" id="IPR036680">
    <property type="entry name" value="SPOR-like_sf"/>
</dbReference>
<accession>A3U6C6</accession>
<dbReference type="Pfam" id="PF18175">
    <property type="entry name" value="HU-CCDC81_bac_2"/>
    <property type="match status" value="1"/>
</dbReference>
<dbReference type="Pfam" id="PF18174">
    <property type="entry name" value="HU-CCDC81_bac_1"/>
    <property type="match status" value="1"/>
</dbReference>
<dbReference type="GeneID" id="89452495"/>
<keyword evidence="3" id="KW-1185">Reference proteome</keyword>
<dbReference type="OrthoDB" id="653949at2"/>
<proteinExistence type="predicted"/>
<dbReference type="HOGENOM" id="CLU_061747_0_0_10"/>
<reference evidence="2 3" key="1">
    <citation type="journal article" date="2010" name="J. Bacteriol.">
        <title>The complete genome sequence of Croceibacter atlanticus HTCC2559T.</title>
        <authorList>
            <person name="Oh H.M."/>
            <person name="Kang I."/>
            <person name="Ferriera S."/>
            <person name="Giovannoni S.J."/>
            <person name="Cho J.C."/>
        </authorList>
    </citation>
    <scope>NUCLEOTIDE SEQUENCE [LARGE SCALE GENOMIC DNA]</scope>
    <source>
        <strain evidence="3">ATCC BAA-628 / HTCC2559 / KCTC 12090</strain>
    </source>
</reference>
<dbReference type="Pfam" id="PF05036">
    <property type="entry name" value="SPOR"/>
    <property type="match status" value="1"/>
</dbReference>
<name>A3U6C6_CROAH</name>
<dbReference type="AlphaFoldDB" id="A3U6C6"/>
<dbReference type="eggNOG" id="COG3087">
    <property type="taxonomic scope" value="Bacteria"/>
</dbReference>
<dbReference type="InterPro" id="IPR007730">
    <property type="entry name" value="SPOR-like_dom"/>
</dbReference>
<feature type="domain" description="SPOR" evidence="1">
    <location>
        <begin position="237"/>
        <end position="314"/>
    </location>
</feature>
<dbReference type="GO" id="GO:0042834">
    <property type="term" value="F:peptidoglycan binding"/>
    <property type="evidence" value="ECO:0007669"/>
    <property type="project" value="InterPro"/>
</dbReference>
<evidence type="ECO:0000259" key="1">
    <source>
        <dbReference type="PROSITE" id="PS51724"/>
    </source>
</evidence>
<dbReference type="KEGG" id="cat:CA2559_03520"/>
<dbReference type="RefSeq" id="WP_013186469.1">
    <property type="nucleotide sequence ID" value="NC_014230.1"/>
</dbReference>
<sequence>MTISQHISDLLYRYECVIVPNFGAFITQTESARVHETTNAFYPPRKVVSFNEQLRKSDGLLVNHIATTEHSNYYAASSKVETFVRESKLALDTENTFSLENIGTFSRTEEGKLLFDPSYHINYLASSFGLSSFTSSSVVRETVQEHLEQDEIEVEEQAPVVVLEKTRETKRPYLKYAAVGLLALGLSGFLGLNYYSSQVKAHNIAEQQKADAQLEQHIQQATFVIDNPLQPVTFKVEKPKGNYHIIAGAFRVEENADKKVSQLEAKGFKARRIGKNKYGLHQVVYSSHSDRLEALQALRNVKRDENASAWLLVQDKD</sequence>
<protein>
    <recommendedName>
        <fullName evidence="1">SPOR domain-containing protein</fullName>
    </recommendedName>
</protein>
<evidence type="ECO:0000313" key="2">
    <source>
        <dbReference type="EMBL" id="EAP87793.1"/>
    </source>
</evidence>
<dbReference type="Proteomes" id="UP000002297">
    <property type="component" value="Chromosome"/>
</dbReference>
<dbReference type="InterPro" id="IPR041268">
    <property type="entry name" value="HU-CCDC81_bac_2"/>
</dbReference>
<dbReference type="Gene3D" id="3.30.70.1070">
    <property type="entry name" value="Sporulation related repeat"/>
    <property type="match status" value="1"/>
</dbReference>
<dbReference type="SUPFAM" id="SSF110997">
    <property type="entry name" value="Sporulation related repeat"/>
    <property type="match status" value="1"/>
</dbReference>
<dbReference type="STRING" id="216432.CA2559_03520"/>
<dbReference type="EMBL" id="CP002046">
    <property type="protein sequence ID" value="EAP87793.1"/>
    <property type="molecule type" value="Genomic_DNA"/>
</dbReference>